<keyword evidence="2" id="KW-1185">Reference proteome</keyword>
<reference evidence="1 2" key="1">
    <citation type="submission" date="2024-09" db="EMBL/GenBank/DDBJ databases">
        <authorList>
            <person name="Sun Q."/>
            <person name="Mori K."/>
        </authorList>
    </citation>
    <scope>NUCLEOTIDE SEQUENCE [LARGE SCALE GENOMIC DNA]</scope>
    <source>
        <strain evidence="1 2">JCM 14321</strain>
    </source>
</reference>
<dbReference type="Pfam" id="PF06013">
    <property type="entry name" value="WXG100"/>
    <property type="match status" value="1"/>
</dbReference>
<dbReference type="InterPro" id="IPR010310">
    <property type="entry name" value="T7SS_ESAT-6-like"/>
</dbReference>
<evidence type="ECO:0000313" key="1">
    <source>
        <dbReference type="EMBL" id="MFB9641625.1"/>
    </source>
</evidence>
<proteinExistence type="predicted"/>
<accession>A0ABV5SMR4</accession>
<gene>
    <name evidence="1" type="ORF">ACFFQV_04900</name>
</gene>
<dbReference type="Proteomes" id="UP001589667">
    <property type="component" value="Unassembled WGS sequence"/>
</dbReference>
<organism evidence="1 2">
    <name type="scientific">Agromyces lapidis</name>
    <dbReference type="NCBI Taxonomy" id="279574"/>
    <lineage>
        <taxon>Bacteria</taxon>
        <taxon>Bacillati</taxon>
        <taxon>Actinomycetota</taxon>
        <taxon>Actinomycetes</taxon>
        <taxon>Micrococcales</taxon>
        <taxon>Microbacteriaceae</taxon>
        <taxon>Agromyces</taxon>
    </lineage>
</organism>
<dbReference type="InterPro" id="IPR036689">
    <property type="entry name" value="ESAT-6-like_sf"/>
</dbReference>
<sequence length="96" mass="10553">MMADFKASYGEMESMAGRLDSGREEIGDVLRRLKDDVDRLLGDDFKTQHASGKFGEGYTELTTGLEKAIEGISDMGESLRKMMQAIKDTDQALAGN</sequence>
<dbReference type="EMBL" id="JBHMBL010000001">
    <property type="protein sequence ID" value="MFB9641625.1"/>
    <property type="molecule type" value="Genomic_DNA"/>
</dbReference>
<dbReference type="RefSeq" id="WP_246192102.1">
    <property type="nucleotide sequence ID" value="NZ_JBHMBL010000001.1"/>
</dbReference>
<protein>
    <submittedName>
        <fullName evidence="1">WXG100 family type VII secretion target</fullName>
    </submittedName>
</protein>
<evidence type="ECO:0000313" key="2">
    <source>
        <dbReference type="Proteomes" id="UP001589667"/>
    </source>
</evidence>
<dbReference type="Gene3D" id="1.10.287.1060">
    <property type="entry name" value="ESAT-6-like"/>
    <property type="match status" value="1"/>
</dbReference>
<dbReference type="SUPFAM" id="SSF140453">
    <property type="entry name" value="EsxAB dimer-like"/>
    <property type="match status" value="1"/>
</dbReference>
<name>A0ABV5SMR4_9MICO</name>
<comment type="caution">
    <text evidence="1">The sequence shown here is derived from an EMBL/GenBank/DDBJ whole genome shotgun (WGS) entry which is preliminary data.</text>
</comment>